<dbReference type="AlphaFoldDB" id="A0A447GKZ0"/>
<keyword evidence="2" id="KW-1185">Reference proteome</keyword>
<protein>
    <submittedName>
        <fullName evidence="1">Uncharacterized protein</fullName>
    </submittedName>
</protein>
<proteinExistence type="predicted"/>
<dbReference type="KEGG" id="mbai:MB901379_04669"/>
<name>A0A447GKZ0_9MYCO</name>
<dbReference type="Proteomes" id="UP000269998">
    <property type="component" value="Chromosome"/>
</dbReference>
<sequence>MECISVAETGRYRLAMTQAPMHVSQKPFTRRLAPAAMGGIRASEPVQYQSSRIVLHKARFTLDRAHGMCSPVPPLSWRRRCGVWPEWNRLSARRIRPRRVGGGNTEAGRNRNGANGGTGGTGWLGWGGIAGSHLRAKAAAALGALADMAVPQATAAPSAVAGAQGFPPLPVARNTRHQANKSILVNSQTVSCILTLLFTQYRLRLLRDSAKLIELLVRMCYIPLWFGSWPLGTTWVGPVAVEVGGDSDVVCDCRAAGGGVCGHRFGWYRLVDQCG</sequence>
<evidence type="ECO:0000313" key="2">
    <source>
        <dbReference type="Proteomes" id="UP000269998"/>
    </source>
</evidence>
<evidence type="ECO:0000313" key="1">
    <source>
        <dbReference type="EMBL" id="VDM91055.1"/>
    </source>
</evidence>
<accession>A0A447GKZ0</accession>
<gene>
    <name evidence="1" type="ORF">MB901379_04669</name>
</gene>
<reference evidence="2" key="1">
    <citation type="submission" date="2018-02" db="EMBL/GenBank/DDBJ databases">
        <authorList>
            <person name="Seth-Smith MB H."/>
            <person name="Seth-Smith H."/>
        </authorList>
    </citation>
    <scope>NUCLEOTIDE SEQUENCE [LARGE SCALE GENOMIC DNA]</scope>
</reference>
<dbReference type="EMBL" id="LR130759">
    <property type="protein sequence ID" value="VDM91055.1"/>
    <property type="molecule type" value="Genomic_DNA"/>
</dbReference>
<organism evidence="1 2">
    <name type="scientific">Mycobacterium basiliense</name>
    <dbReference type="NCBI Taxonomy" id="2094119"/>
    <lineage>
        <taxon>Bacteria</taxon>
        <taxon>Bacillati</taxon>
        <taxon>Actinomycetota</taxon>
        <taxon>Actinomycetes</taxon>
        <taxon>Mycobacteriales</taxon>
        <taxon>Mycobacteriaceae</taxon>
        <taxon>Mycobacterium</taxon>
    </lineage>
</organism>